<dbReference type="GO" id="GO:0007030">
    <property type="term" value="P:Golgi organization"/>
    <property type="evidence" value="ECO:0007669"/>
    <property type="project" value="TreeGrafter"/>
</dbReference>
<dbReference type="Pfam" id="PF05742">
    <property type="entry name" value="TANGO2"/>
    <property type="match status" value="3"/>
</dbReference>
<dbReference type="Proteomes" id="UP000279259">
    <property type="component" value="Unassembled WGS sequence"/>
</dbReference>
<accession>A0A427YGV4</accession>
<dbReference type="PANTHER" id="PTHR17985">
    <property type="entry name" value="SER/THR-RICH PROTEIN T10 IN DGCR REGION"/>
    <property type="match status" value="1"/>
</dbReference>
<dbReference type="InterPro" id="IPR008551">
    <property type="entry name" value="TANGO2"/>
</dbReference>
<evidence type="ECO:0000256" key="1">
    <source>
        <dbReference type="SAM" id="MobiDB-lite"/>
    </source>
</evidence>
<reference evidence="2 3" key="1">
    <citation type="submission" date="2018-11" db="EMBL/GenBank/DDBJ databases">
        <title>Genome sequence of Saitozyma podzolica DSM 27192.</title>
        <authorList>
            <person name="Aliyu H."/>
            <person name="Gorte O."/>
            <person name="Ochsenreither K."/>
        </authorList>
    </citation>
    <scope>NUCLEOTIDE SEQUENCE [LARGE SCALE GENOMIC DNA]</scope>
    <source>
        <strain evidence="2 3">DSM 27192</strain>
    </source>
</reference>
<feature type="region of interest" description="Disordered" evidence="1">
    <location>
        <begin position="40"/>
        <end position="89"/>
    </location>
</feature>
<protein>
    <submittedName>
        <fullName evidence="2">Uncharacterized protein</fullName>
    </submittedName>
</protein>
<gene>
    <name evidence="2" type="ORF">EHS25_000994</name>
</gene>
<feature type="region of interest" description="Disordered" evidence="1">
    <location>
        <begin position="369"/>
        <end position="391"/>
    </location>
</feature>
<evidence type="ECO:0000313" key="2">
    <source>
        <dbReference type="EMBL" id="RSH90389.1"/>
    </source>
</evidence>
<dbReference type="GO" id="GO:0005794">
    <property type="term" value="C:Golgi apparatus"/>
    <property type="evidence" value="ECO:0007669"/>
    <property type="project" value="TreeGrafter"/>
</dbReference>
<dbReference type="PANTHER" id="PTHR17985:SF8">
    <property type="entry name" value="TRANSPORT AND GOLGI ORGANIZATION PROTEIN 2 HOMOLOG"/>
    <property type="match status" value="1"/>
</dbReference>
<dbReference type="GO" id="GO:0009306">
    <property type="term" value="P:protein secretion"/>
    <property type="evidence" value="ECO:0007669"/>
    <property type="project" value="TreeGrafter"/>
</dbReference>
<sequence>MCIVFYTLSQPGYKLILASNRDEYLDRPASPAHWHSFDTTATATSSSATAASAHTAGREDREDADADDFASSRNPADGKDRARARARAKSEPWVLSGRDMGSIEQGTWLGMTKDLRIGVLPFPLRSHPTLCVVVVTTHARSVVSSFTRNIRADPHGPAPTSVNPARPLLPSVSDHPAEHCSNPSSLLPRALPPVRGHFPPRPPPFLGGLRRLQPPLIPSPSPPPSDIDSASPFTHPCAEDWDHPQVGYLSNRPAPICYALHPPTTAPRLGPNDDEELGKAYGMSNSPLAEPWTKVTEGEKAMAQSLEYWSANGEDEERLIERLIKLLQPHRNHPLPELTPPRQSIPLTSLASATASTLIPPLQLGLNVESPWIPRKPPGGGMAPDSQRSSS</sequence>
<feature type="compositionally biased region" description="Low complexity" evidence="1">
    <location>
        <begin position="40"/>
        <end position="55"/>
    </location>
</feature>
<comment type="caution">
    <text evidence="2">The sequence shown here is derived from an EMBL/GenBank/DDBJ whole genome shotgun (WGS) entry which is preliminary data.</text>
</comment>
<organism evidence="2 3">
    <name type="scientific">Saitozyma podzolica</name>
    <dbReference type="NCBI Taxonomy" id="1890683"/>
    <lineage>
        <taxon>Eukaryota</taxon>
        <taxon>Fungi</taxon>
        <taxon>Dikarya</taxon>
        <taxon>Basidiomycota</taxon>
        <taxon>Agaricomycotina</taxon>
        <taxon>Tremellomycetes</taxon>
        <taxon>Tremellales</taxon>
        <taxon>Trimorphomycetaceae</taxon>
        <taxon>Saitozyma</taxon>
    </lineage>
</organism>
<dbReference type="AlphaFoldDB" id="A0A427YGV4"/>
<dbReference type="STRING" id="1890683.A0A427YGV4"/>
<keyword evidence="3" id="KW-1185">Reference proteome</keyword>
<dbReference type="EMBL" id="RSCD01000010">
    <property type="protein sequence ID" value="RSH90389.1"/>
    <property type="molecule type" value="Genomic_DNA"/>
</dbReference>
<proteinExistence type="predicted"/>
<dbReference type="OrthoDB" id="191601at2759"/>
<name>A0A427YGV4_9TREE</name>
<evidence type="ECO:0000313" key="3">
    <source>
        <dbReference type="Proteomes" id="UP000279259"/>
    </source>
</evidence>